<dbReference type="GO" id="GO:0006302">
    <property type="term" value="P:double-strand break repair"/>
    <property type="evidence" value="ECO:0007669"/>
    <property type="project" value="InterPro"/>
</dbReference>
<dbReference type="STRING" id="452637.Oter_2294"/>
<dbReference type="PANTHER" id="PTHR43581:SF3">
    <property type="entry name" value="AAA+ ATPASE DOMAIN-CONTAINING PROTEIN"/>
    <property type="match status" value="1"/>
</dbReference>
<proteinExistence type="predicted"/>
<feature type="region of interest" description="Disordered" evidence="1">
    <location>
        <begin position="148"/>
        <end position="168"/>
    </location>
</feature>
<feature type="compositionally biased region" description="Basic and acidic residues" evidence="1">
    <location>
        <begin position="158"/>
        <end position="168"/>
    </location>
</feature>
<evidence type="ECO:0000313" key="4">
    <source>
        <dbReference type="Proteomes" id="UP000007013"/>
    </source>
</evidence>
<dbReference type="InterPro" id="IPR027417">
    <property type="entry name" value="P-loop_NTPase"/>
</dbReference>
<dbReference type="SUPFAM" id="SSF52540">
    <property type="entry name" value="P-loop containing nucleoside triphosphate hydrolases"/>
    <property type="match status" value="1"/>
</dbReference>
<dbReference type="EMBL" id="CP001032">
    <property type="protein sequence ID" value="ACB75576.1"/>
    <property type="molecule type" value="Genomic_DNA"/>
</dbReference>
<dbReference type="Gene3D" id="3.40.50.300">
    <property type="entry name" value="P-loop containing nucleotide triphosphate hydrolases"/>
    <property type="match status" value="1"/>
</dbReference>
<feature type="domain" description="AAA+ ATPase" evidence="2">
    <location>
        <begin position="50"/>
        <end position="373"/>
    </location>
</feature>
<dbReference type="Pfam" id="PF13304">
    <property type="entry name" value="AAA_21"/>
    <property type="match status" value="1"/>
</dbReference>
<dbReference type="InterPro" id="IPR003959">
    <property type="entry name" value="ATPase_AAA_core"/>
</dbReference>
<dbReference type="OrthoDB" id="9809324at2"/>
<dbReference type="KEGG" id="ote:Oter_2294"/>
<dbReference type="SMART" id="SM00382">
    <property type="entry name" value="AAA"/>
    <property type="match status" value="1"/>
</dbReference>
<reference evidence="3 4" key="1">
    <citation type="journal article" date="2011" name="J. Bacteriol.">
        <title>Genome sequence of the verrucomicrobium Opitutus terrae PB90-1, an abundant inhabitant of rice paddy soil ecosystems.</title>
        <authorList>
            <person name="van Passel M.W."/>
            <person name="Kant R."/>
            <person name="Palva A."/>
            <person name="Copeland A."/>
            <person name="Lucas S."/>
            <person name="Lapidus A."/>
            <person name="Glavina del Rio T."/>
            <person name="Pitluck S."/>
            <person name="Goltsman E."/>
            <person name="Clum A."/>
            <person name="Sun H."/>
            <person name="Schmutz J."/>
            <person name="Larimer F.W."/>
            <person name="Land M.L."/>
            <person name="Hauser L."/>
            <person name="Kyrpides N."/>
            <person name="Mikhailova N."/>
            <person name="Richardson P.P."/>
            <person name="Janssen P.H."/>
            <person name="de Vos W.M."/>
            <person name="Smidt H."/>
        </authorList>
    </citation>
    <scope>NUCLEOTIDE SEQUENCE [LARGE SCALE GENOMIC DNA]</scope>
    <source>
        <strain evidence="4">DSM 11246 / JCM 15787 / PB90-1</strain>
    </source>
</reference>
<dbReference type="InterPro" id="IPR051396">
    <property type="entry name" value="Bact_Antivir_Def_Nuclease"/>
</dbReference>
<protein>
    <recommendedName>
        <fullName evidence="2">AAA+ ATPase domain-containing protein</fullName>
    </recommendedName>
</protein>
<accession>B1ZQG7</accession>
<dbReference type="PANTHER" id="PTHR43581">
    <property type="entry name" value="ATP/GTP PHOSPHATASE"/>
    <property type="match status" value="1"/>
</dbReference>
<gene>
    <name evidence="3" type="ordered locus">Oter_2294</name>
</gene>
<dbReference type="Proteomes" id="UP000007013">
    <property type="component" value="Chromosome"/>
</dbReference>
<evidence type="ECO:0000313" key="3">
    <source>
        <dbReference type="EMBL" id="ACB75576.1"/>
    </source>
</evidence>
<dbReference type="InterPro" id="IPR003593">
    <property type="entry name" value="AAA+_ATPase"/>
</dbReference>
<organism evidence="3 4">
    <name type="scientific">Opitutus terrae (strain DSM 11246 / JCM 15787 / PB90-1)</name>
    <dbReference type="NCBI Taxonomy" id="452637"/>
    <lineage>
        <taxon>Bacteria</taxon>
        <taxon>Pseudomonadati</taxon>
        <taxon>Verrucomicrobiota</taxon>
        <taxon>Opitutia</taxon>
        <taxon>Opitutales</taxon>
        <taxon>Opitutaceae</taxon>
        <taxon>Opitutus</taxon>
    </lineage>
</organism>
<dbReference type="HOGENOM" id="CLU_042520_0_0_0"/>
<sequence length="549" mass="60668">MAGNVFRSEIRDSEIRELLEKVRKQSYGKYLVAVTLEKIRQFQGGKVRFDFPVTALIGPNGSGKSTILAASACAYASAKPKSFFRKSRVGDEGMEGWRISYEVIDKGVNHKGLTLSVLTYQKPNWSREGVLDRSVKYVGIDRTVPAAENPGFTHKRKLSEDGTDEHTTVEEKKVEGKEIENIRRHAERVIGRPLDKFELVRVTFTVTRSSAPKSKLLKVEVQPDGTIVSVRQPLPDAPVRKKVISSQQTIFVGYNGTHYYSEFNFGAGESSILRTVATMEALPENSLVLVEEVENGLHPLAATRMVEYFVDFARRTGGQVVFTTHSDYALRPLPSEAIWSCVDGKLQQGKLSIESLRAISGRVDRRLAVFVEDDFAREWLLAIARELLGDHADEIGIYPVFGDGNAVQVHLGHRNNPAVNFGSICVLDGDSKQNDDASKGIFRLPGASPEAYIFDRVRERVTADAALLTASLQRSLKSQADVVRVLGEVSHTNRDPHLLFNQVGEKLGLVSEIVVRGAFFSVWLHNAGDVAAQIAGVLKAALDEPVARK</sequence>
<evidence type="ECO:0000259" key="2">
    <source>
        <dbReference type="SMART" id="SM00382"/>
    </source>
</evidence>
<dbReference type="GO" id="GO:0005524">
    <property type="term" value="F:ATP binding"/>
    <property type="evidence" value="ECO:0007669"/>
    <property type="project" value="InterPro"/>
</dbReference>
<keyword evidence="4" id="KW-1185">Reference proteome</keyword>
<dbReference type="AlphaFoldDB" id="B1ZQG7"/>
<dbReference type="eggNOG" id="COG1106">
    <property type="taxonomic scope" value="Bacteria"/>
</dbReference>
<dbReference type="RefSeq" id="WP_012375113.1">
    <property type="nucleotide sequence ID" value="NC_010571.1"/>
</dbReference>
<dbReference type="GO" id="GO:0016887">
    <property type="term" value="F:ATP hydrolysis activity"/>
    <property type="evidence" value="ECO:0007669"/>
    <property type="project" value="InterPro"/>
</dbReference>
<name>B1ZQG7_OPITP</name>
<evidence type="ECO:0000256" key="1">
    <source>
        <dbReference type="SAM" id="MobiDB-lite"/>
    </source>
</evidence>